<keyword evidence="3" id="KW-1185">Reference proteome</keyword>
<dbReference type="InterPro" id="IPR022059">
    <property type="entry name" value="DUF3615"/>
</dbReference>
<evidence type="ECO:0000313" key="3">
    <source>
        <dbReference type="Proteomes" id="UP001231189"/>
    </source>
</evidence>
<dbReference type="EMBL" id="JAUUTY010000006">
    <property type="protein sequence ID" value="KAK1618132.1"/>
    <property type="molecule type" value="Genomic_DNA"/>
</dbReference>
<dbReference type="AlphaFoldDB" id="A0AAD8RDA6"/>
<feature type="domain" description="DUF3615" evidence="1">
    <location>
        <begin position="56"/>
        <end position="152"/>
    </location>
</feature>
<name>A0AAD8RDA6_LOLMU</name>
<accession>A0AAD8RDA6</accession>
<sequence>MGSAQSSERVMPEQVVHDLHREDQILQERSMCGCGMQSTRQRTEEERDASIICHVHHALRHYNANHEGLDFVPVKPLMAAYVGFRGHIWAHVSFLARRSGKPVTHFFAELRYDYNFGTPTVETCTIVDKSLRHNHLSTACTFCPKSFEILHPLNGKFMCGKKSQANKEQGFYHFMNLLEKPYTYPAKSDDAKEDMGVAILEEKRSILSWTCRPYDFFRNFISRFSWAFDAKFKARVYGKPTQEINVTGSC</sequence>
<protein>
    <recommendedName>
        <fullName evidence="1">DUF3615 domain-containing protein</fullName>
    </recommendedName>
</protein>
<dbReference type="Proteomes" id="UP001231189">
    <property type="component" value="Unassembled WGS sequence"/>
</dbReference>
<comment type="caution">
    <text evidence="2">The sequence shown here is derived from an EMBL/GenBank/DDBJ whole genome shotgun (WGS) entry which is preliminary data.</text>
</comment>
<organism evidence="2 3">
    <name type="scientific">Lolium multiflorum</name>
    <name type="common">Italian ryegrass</name>
    <name type="synonym">Lolium perenne subsp. multiflorum</name>
    <dbReference type="NCBI Taxonomy" id="4521"/>
    <lineage>
        <taxon>Eukaryota</taxon>
        <taxon>Viridiplantae</taxon>
        <taxon>Streptophyta</taxon>
        <taxon>Embryophyta</taxon>
        <taxon>Tracheophyta</taxon>
        <taxon>Spermatophyta</taxon>
        <taxon>Magnoliopsida</taxon>
        <taxon>Liliopsida</taxon>
        <taxon>Poales</taxon>
        <taxon>Poaceae</taxon>
        <taxon>BOP clade</taxon>
        <taxon>Pooideae</taxon>
        <taxon>Poodae</taxon>
        <taxon>Poeae</taxon>
        <taxon>Poeae Chloroplast Group 2 (Poeae type)</taxon>
        <taxon>Loliodinae</taxon>
        <taxon>Loliinae</taxon>
        <taxon>Lolium</taxon>
    </lineage>
</organism>
<reference evidence="2" key="1">
    <citation type="submission" date="2023-07" db="EMBL/GenBank/DDBJ databases">
        <title>A chromosome-level genome assembly of Lolium multiflorum.</title>
        <authorList>
            <person name="Chen Y."/>
            <person name="Copetti D."/>
            <person name="Kolliker R."/>
            <person name="Studer B."/>
        </authorList>
    </citation>
    <scope>NUCLEOTIDE SEQUENCE</scope>
    <source>
        <strain evidence="2">02402/16</strain>
        <tissue evidence="2">Leaf</tissue>
    </source>
</reference>
<evidence type="ECO:0000259" key="1">
    <source>
        <dbReference type="Pfam" id="PF12274"/>
    </source>
</evidence>
<proteinExistence type="predicted"/>
<dbReference type="PANTHER" id="PTHR34710:SF17">
    <property type="entry name" value="FLZ-TYPE DOMAIN-CONTAINING PROTEIN"/>
    <property type="match status" value="1"/>
</dbReference>
<gene>
    <name evidence="2" type="ORF">QYE76_023649</name>
</gene>
<evidence type="ECO:0000313" key="2">
    <source>
        <dbReference type="EMBL" id="KAK1618132.1"/>
    </source>
</evidence>
<dbReference type="Pfam" id="PF12274">
    <property type="entry name" value="DUF3615"/>
    <property type="match status" value="1"/>
</dbReference>
<dbReference type="PANTHER" id="PTHR34710">
    <property type="entry name" value="OS03G0834100 PROTEIN"/>
    <property type="match status" value="1"/>
</dbReference>